<feature type="signal peptide" evidence="4">
    <location>
        <begin position="1"/>
        <end position="26"/>
    </location>
</feature>
<evidence type="ECO:0000256" key="3">
    <source>
        <dbReference type="SAM" id="MobiDB-lite"/>
    </source>
</evidence>
<dbReference type="InterPro" id="IPR029058">
    <property type="entry name" value="AB_hydrolase_fold"/>
</dbReference>
<dbReference type="GO" id="GO:0008242">
    <property type="term" value="F:omega peptidase activity"/>
    <property type="evidence" value="ECO:0007669"/>
    <property type="project" value="UniProtKB-EC"/>
</dbReference>
<evidence type="ECO:0000256" key="4">
    <source>
        <dbReference type="SAM" id="SignalP"/>
    </source>
</evidence>
<dbReference type="EC" id="3.4.19.1" evidence="6"/>
<feature type="chain" id="PRO_5040811109" evidence="4">
    <location>
        <begin position="27"/>
        <end position="690"/>
    </location>
</feature>
<gene>
    <name evidence="6" type="ORF">GGP71_000120</name>
</gene>
<name>A0A9X2PWS2_9BACT</name>
<protein>
    <submittedName>
        <fullName evidence="6">Acylaminoacyl-peptidase</fullName>
        <ecNumber evidence="6">3.4.19.1</ecNumber>
    </submittedName>
</protein>
<dbReference type="Gene3D" id="2.120.10.30">
    <property type="entry name" value="TolB, C-terminal domain"/>
    <property type="match status" value="2"/>
</dbReference>
<evidence type="ECO:0000313" key="7">
    <source>
        <dbReference type="Proteomes" id="UP001155027"/>
    </source>
</evidence>
<reference evidence="6" key="1">
    <citation type="submission" date="2022-08" db="EMBL/GenBank/DDBJ databases">
        <title>Genomic Encyclopedia of Type Strains, Phase V (KMG-V): Genome sequencing to study the core and pangenomes of soil and plant-associated prokaryotes.</title>
        <authorList>
            <person name="Whitman W."/>
        </authorList>
    </citation>
    <scope>NUCLEOTIDE SEQUENCE</scope>
    <source>
        <strain evidence="6">0</strain>
    </source>
</reference>
<accession>A0A9X2PWS2</accession>
<dbReference type="RefSeq" id="WP_259079081.1">
    <property type="nucleotide sequence ID" value="NZ_JANUAU010000001.1"/>
</dbReference>
<dbReference type="Pfam" id="PF07676">
    <property type="entry name" value="PD40"/>
    <property type="match status" value="3"/>
</dbReference>
<dbReference type="Gene3D" id="3.40.50.1820">
    <property type="entry name" value="alpha/beta hydrolase"/>
    <property type="match status" value="1"/>
</dbReference>
<dbReference type="InterPro" id="IPR001375">
    <property type="entry name" value="Peptidase_S9_cat"/>
</dbReference>
<feature type="domain" description="Peptidase S9 prolyl oligopeptidase catalytic" evidence="5">
    <location>
        <begin position="477"/>
        <end position="683"/>
    </location>
</feature>
<evidence type="ECO:0000256" key="1">
    <source>
        <dbReference type="ARBA" id="ARBA00022801"/>
    </source>
</evidence>
<dbReference type="SUPFAM" id="SSF82171">
    <property type="entry name" value="DPP6 N-terminal domain-like"/>
    <property type="match status" value="1"/>
</dbReference>
<comment type="caution">
    <text evidence="6">The sequence shown here is derived from an EMBL/GenBank/DDBJ whole genome shotgun (WGS) entry which is preliminary data.</text>
</comment>
<organism evidence="6 7">
    <name type="scientific">Salinibacter ruber</name>
    <dbReference type="NCBI Taxonomy" id="146919"/>
    <lineage>
        <taxon>Bacteria</taxon>
        <taxon>Pseudomonadati</taxon>
        <taxon>Rhodothermota</taxon>
        <taxon>Rhodothermia</taxon>
        <taxon>Rhodothermales</taxon>
        <taxon>Salinibacteraceae</taxon>
        <taxon>Salinibacter</taxon>
    </lineage>
</organism>
<dbReference type="GO" id="GO:0006508">
    <property type="term" value="P:proteolysis"/>
    <property type="evidence" value="ECO:0007669"/>
    <property type="project" value="InterPro"/>
</dbReference>
<keyword evidence="1 6" id="KW-0378">Hydrolase</keyword>
<dbReference type="InterPro" id="IPR011042">
    <property type="entry name" value="6-blade_b-propeller_TolB-like"/>
</dbReference>
<keyword evidence="2" id="KW-0720">Serine protease</keyword>
<dbReference type="PANTHER" id="PTHR42776">
    <property type="entry name" value="SERINE PEPTIDASE S9 FAMILY MEMBER"/>
    <property type="match status" value="1"/>
</dbReference>
<feature type="region of interest" description="Disordered" evidence="3">
    <location>
        <begin position="84"/>
        <end position="105"/>
    </location>
</feature>
<dbReference type="SUPFAM" id="SSF53474">
    <property type="entry name" value="alpha/beta-Hydrolases"/>
    <property type="match status" value="1"/>
</dbReference>
<keyword evidence="4" id="KW-0732">Signal</keyword>
<keyword evidence="2" id="KW-0645">Protease</keyword>
<dbReference type="PANTHER" id="PTHR42776:SF27">
    <property type="entry name" value="DIPEPTIDYL PEPTIDASE FAMILY MEMBER 6"/>
    <property type="match status" value="1"/>
</dbReference>
<feature type="compositionally biased region" description="Polar residues" evidence="3">
    <location>
        <begin position="92"/>
        <end position="101"/>
    </location>
</feature>
<dbReference type="Proteomes" id="UP001155027">
    <property type="component" value="Unassembled WGS sequence"/>
</dbReference>
<evidence type="ECO:0000256" key="2">
    <source>
        <dbReference type="ARBA" id="ARBA00022825"/>
    </source>
</evidence>
<dbReference type="EMBL" id="JANUAU010000001">
    <property type="protein sequence ID" value="MCS3676224.1"/>
    <property type="molecule type" value="Genomic_DNA"/>
</dbReference>
<sequence>MRGVRLLAVIGLVLGGLALSGRPAQAQYAQDSLAFDLEHVFDLEYAADPQISPSGDRVVYARTVMDKMDDRRASRLWVVNADGSGHRPVTAPETNASQPRWSPSGDRVAYVASTEGDGAEVFVRWMDTGQTARITQLEESPSGLSWGPEGDRLAFSMFVPAEPEPFARMPSPPEGADWAERPDVIDQTYYRSDGGGYTERGHTQLFVVSASGGTPRQITTGPYDHGGAPTWTPDGETLLISANRHADRRLDPLNTEVYAVDVASGAVTALTTRQGPDGDVALSPDGSTIAYTGFDDREQGYQVTKLYVMDRDGTNARLLTKGFDRDVQNPTFTADGEHIVFRYVDEGSTKIGSVTLDGERRVVAEHVGGTSIGRPYTSGSFSLASNGRVAFTHATPQRPADVAVAQAGREAQVLTALNDDLFGQVDLGSVEQITYESSHDGRTIEGWIVTPPGFDASEEYPLVLEIHGGPFASYGPYFSAEVQLYAAAGYVVLYTNPRGSTSYGQDFGNAIHHDYPGHDYDDLMSGVDAVLERGYVDADRLYVTGGSGGGVLTSWIVGHTDRFRAAVAAKPVINWYSWALTADMYPYGVKYWFPGLPWNHEEHYMDRSPLSYVDNVTTPTMLLTGANDYRTPMSESEQFYQALKLREVETALVRVPGASHSIAARPSHLAAKAAHVLEWFRRHGGPTPER</sequence>
<dbReference type="AlphaFoldDB" id="A0A9X2PWS2"/>
<evidence type="ECO:0000313" key="6">
    <source>
        <dbReference type="EMBL" id="MCS3676224.1"/>
    </source>
</evidence>
<evidence type="ECO:0000259" key="5">
    <source>
        <dbReference type="Pfam" id="PF00326"/>
    </source>
</evidence>
<dbReference type="Pfam" id="PF00326">
    <property type="entry name" value="Peptidase_S9"/>
    <property type="match status" value="1"/>
</dbReference>
<proteinExistence type="predicted"/>
<dbReference type="GO" id="GO:0004252">
    <property type="term" value="F:serine-type endopeptidase activity"/>
    <property type="evidence" value="ECO:0007669"/>
    <property type="project" value="TreeGrafter"/>
</dbReference>
<dbReference type="InterPro" id="IPR011659">
    <property type="entry name" value="WD40"/>
</dbReference>